<feature type="transmembrane region" description="Helical" evidence="1">
    <location>
        <begin position="41"/>
        <end position="65"/>
    </location>
</feature>
<keyword evidence="1" id="KW-0812">Transmembrane</keyword>
<keyword evidence="1" id="KW-1133">Transmembrane helix</keyword>
<sequence length="109" mass="12043">MTDTANAVQARIIAETVARAAIEEYVRANPPKAEMPPHLKWIAGIGGAVLTALIVGMCSWMAATLSDLTKTVARIDERQQVTADDRREMKERLNRIEERLGRLETGGVR</sequence>
<protein>
    <submittedName>
        <fullName evidence="2">Uncharacterized protein</fullName>
    </submittedName>
</protein>
<dbReference type="AlphaFoldDB" id="A0A0A1W5T6"/>
<evidence type="ECO:0000256" key="1">
    <source>
        <dbReference type="SAM" id="Phobius"/>
    </source>
</evidence>
<dbReference type="RefSeq" id="WP_042486058.1">
    <property type="nucleotide sequence ID" value="NZ_BBPI01000035.1"/>
</dbReference>
<dbReference type="EMBL" id="BBPI01000035">
    <property type="protein sequence ID" value="GAM00703.1"/>
    <property type="molecule type" value="Genomic_DNA"/>
</dbReference>
<dbReference type="Proteomes" id="UP000032305">
    <property type="component" value="Unassembled WGS sequence"/>
</dbReference>
<keyword evidence="3" id="KW-1185">Reference proteome</keyword>
<dbReference type="eggNOG" id="ENOG5031GSM">
    <property type="taxonomic scope" value="Bacteria"/>
</dbReference>
<gene>
    <name evidence="2" type="ORF">SP5_035_01030</name>
</gene>
<accession>A0A0A1W5T6</accession>
<organism evidence="2 3">
    <name type="scientific">Sphingomonas parapaucimobilis NBRC 15100</name>
    <dbReference type="NCBI Taxonomy" id="1219049"/>
    <lineage>
        <taxon>Bacteria</taxon>
        <taxon>Pseudomonadati</taxon>
        <taxon>Pseudomonadota</taxon>
        <taxon>Alphaproteobacteria</taxon>
        <taxon>Sphingomonadales</taxon>
        <taxon>Sphingomonadaceae</taxon>
        <taxon>Sphingomonas</taxon>
    </lineage>
</organism>
<comment type="caution">
    <text evidence="2">The sequence shown here is derived from an EMBL/GenBank/DDBJ whole genome shotgun (WGS) entry which is preliminary data.</text>
</comment>
<keyword evidence="1" id="KW-0472">Membrane</keyword>
<name>A0A0A1W5T6_9SPHN</name>
<proteinExistence type="predicted"/>
<reference evidence="2 3" key="1">
    <citation type="submission" date="2014-11" db="EMBL/GenBank/DDBJ databases">
        <title>Whole genome shotgun sequence of Sphingomonas parapaucimobilis NBRC 15100.</title>
        <authorList>
            <person name="Katano-Makiyama Y."/>
            <person name="Hosoyama A."/>
            <person name="Hashimoto M."/>
            <person name="Hosoyama Y."/>
            <person name="Noguchi M."/>
            <person name="Numata M."/>
            <person name="Tsuchikane K."/>
            <person name="Hirakata S."/>
            <person name="Uohara A."/>
            <person name="Shimodaira J."/>
            <person name="Ohji S."/>
            <person name="Ichikawa N."/>
            <person name="Kimura A."/>
            <person name="Yamazoe A."/>
            <person name="Fujita N."/>
        </authorList>
    </citation>
    <scope>NUCLEOTIDE SEQUENCE [LARGE SCALE GENOMIC DNA]</scope>
    <source>
        <strain evidence="2 3">NBRC 15100</strain>
    </source>
</reference>
<evidence type="ECO:0000313" key="3">
    <source>
        <dbReference type="Proteomes" id="UP000032305"/>
    </source>
</evidence>
<evidence type="ECO:0000313" key="2">
    <source>
        <dbReference type="EMBL" id="GAM00703.1"/>
    </source>
</evidence>
<dbReference type="OrthoDB" id="7600396at2"/>